<gene>
    <name evidence="2" type="ORF">J2S08_002293</name>
</gene>
<keyword evidence="3" id="KW-1185">Reference proteome</keyword>
<dbReference type="Proteomes" id="UP001223586">
    <property type="component" value="Unassembled WGS sequence"/>
</dbReference>
<keyword evidence="1" id="KW-0175">Coiled coil</keyword>
<dbReference type="EMBL" id="JAUSTT010000012">
    <property type="protein sequence ID" value="MDQ0176449.1"/>
    <property type="molecule type" value="Genomic_DNA"/>
</dbReference>
<sequence>MEQRNSFLEVRATKEEVDVKRIRKNFNNILAAYNQLDNAEKENQLLRNKFDEIVLDILEKGTKSKEPKLQLEPTLSFQFWQGIAE</sequence>
<name>A0ABT9WTK7_9BACI</name>
<evidence type="ECO:0000313" key="3">
    <source>
        <dbReference type="Proteomes" id="UP001223586"/>
    </source>
</evidence>
<evidence type="ECO:0000313" key="2">
    <source>
        <dbReference type="EMBL" id="MDQ0176449.1"/>
    </source>
</evidence>
<reference evidence="2 3" key="1">
    <citation type="submission" date="2023-07" db="EMBL/GenBank/DDBJ databases">
        <title>Genomic Encyclopedia of Type Strains, Phase IV (KMG-IV): sequencing the most valuable type-strain genomes for metagenomic binning, comparative biology and taxonomic classification.</title>
        <authorList>
            <person name="Goeker M."/>
        </authorList>
    </citation>
    <scope>NUCLEOTIDE SEQUENCE [LARGE SCALE GENOMIC DNA]</scope>
    <source>
        <strain evidence="2 3">DSM 23837</strain>
    </source>
</reference>
<evidence type="ECO:0000256" key="1">
    <source>
        <dbReference type="SAM" id="Coils"/>
    </source>
</evidence>
<proteinExistence type="predicted"/>
<dbReference type="RefSeq" id="WP_307229595.1">
    <property type="nucleotide sequence ID" value="NZ_JAUSTT010000012.1"/>
</dbReference>
<protein>
    <submittedName>
        <fullName evidence="2">Uncharacterized protein</fullName>
    </submittedName>
</protein>
<organism evidence="2 3">
    <name type="scientific">Bacillus chungangensis</name>
    <dbReference type="NCBI Taxonomy" id="587633"/>
    <lineage>
        <taxon>Bacteria</taxon>
        <taxon>Bacillati</taxon>
        <taxon>Bacillota</taxon>
        <taxon>Bacilli</taxon>
        <taxon>Bacillales</taxon>
        <taxon>Bacillaceae</taxon>
        <taxon>Bacillus</taxon>
    </lineage>
</organism>
<comment type="caution">
    <text evidence="2">The sequence shown here is derived from an EMBL/GenBank/DDBJ whole genome shotgun (WGS) entry which is preliminary data.</text>
</comment>
<accession>A0ABT9WTK7</accession>
<feature type="coiled-coil region" evidence="1">
    <location>
        <begin position="29"/>
        <end position="56"/>
    </location>
</feature>